<dbReference type="Proteomes" id="UP000766486">
    <property type="component" value="Unassembled WGS sequence"/>
</dbReference>
<evidence type="ECO:0000313" key="1">
    <source>
        <dbReference type="EMBL" id="VUC36677.1"/>
    </source>
</evidence>
<protein>
    <submittedName>
        <fullName evidence="1">Uncharacterized protein</fullName>
    </submittedName>
</protein>
<evidence type="ECO:0000313" key="2">
    <source>
        <dbReference type="Proteomes" id="UP000766486"/>
    </source>
</evidence>
<accession>A0ABY6V2N4</accession>
<reference evidence="1 2" key="1">
    <citation type="submission" date="2019-06" db="EMBL/GenBank/DDBJ databases">
        <authorList>
            <person name="Broberg M."/>
        </authorList>
    </citation>
    <scope>NUCLEOTIDE SEQUENCE [LARGE SCALE GENOMIC DNA]</scope>
</reference>
<keyword evidence="2" id="KW-1185">Reference proteome</keyword>
<gene>
    <name evidence="1" type="ORF">CLO192961_LOCUS450743</name>
</gene>
<proteinExistence type="predicted"/>
<sequence>MLCWLLSRLNPCSNYYLQKSLERDLVKQKERERRQEEQEAIDRQYLPTLSPERNEIRSSKPNGSVFLLDLDVREQSLREAFGDQTVHLDLDFRHPFKVLTANPKDIKAKWERYP</sequence>
<dbReference type="EMBL" id="CABFNS010000932">
    <property type="protein sequence ID" value="VUC36677.1"/>
    <property type="molecule type" value="Genomic_DNA"/>
</dbReference>
<comment type="caution">
    <text evidence="1">The sequence shown here is derived from an EMBL/GenBank/DDBJ whole genome shotgun (WGS) entry which is preliminary data.</text>
</comment>
<name>A0ABY6V2N4_BIOOC</name>
<organism evidence="1 2">
    <name type="scientific">Bionectria ochroleuca</name>
    <name type="common">Gliocladium roseum</name>
    <dbReference type="NCBI Taxonomy" id="29856"/>
    <lineage>
        <taxon>Eukaryota</taxon>
        <taxon>Fungi</taxon>
        <taxon>Dikarya</taxon>
        <taxon>Ascomycota</taxon>
        <taxon>Pezizomycotina</taxon>
        <taxon>Sordariomycetes</taxon>
        <taxon>Hypocreomycetidae</taxon>
        <taxon>Hypocreales</taxon>
        <taxon>Bionectriaceae</taxon>
        <taxon>Clonostachys</taxon>
    </lineage>
</organism>